<comment type="subunit">
    <text evidence="3 9">Part of the 50S ribosomal subunit; contacts the 5S rRNA.</text>
</comment>
<dbReference type="NCBIfam" id="TIGR00060">
    <property type="entry name" value="L18_bact"/>
    <property type="match status" value="1"/>
</dbReference>
<keyword evidence="7 9" id="KW-0687">Ribonucleoprotein</keyword>
<keyword evidence="5 9" id="KW-0694">RNA-binding</keyword>
<reference evidence="10" key="1">
    <citation type="journal article" date="2017" name="J. Phycol.">
        <title>Analysis of chloroplast genomes and a supermatrix inform reclassification of the Rhodomelaceae (Rhodophyta).</title>
        <authorList>
            <person name="Diaz-Tapia P."/>
            <person name="Maggs C.A."/>
            <person name="West J.A."/>
            <person name="Verbruggen H."/>
        </authorList>
    </citation>
    <scope>NUCLEOTIDE SEQUENCE</scope>
    <source>
        <strain evidence="10">JW3535</strain>
    </source>
</reference>
<dbReference type="GO" id="GO:0006412">
    <property type="term" value="P:translation"/>
    <property type="evidence" value="ECO:0007669"/>
    <property type="project" value="UniProtKB-UniRule"/>
</dbReference>
<comment type="subcellular location">
    <subcellularLocation>
        <location evidence="9">Plastid</location>
        <location evidence="9">Chloroplast</location>
    </subcellularLocation>
</comment>
<comment type="function">
    <text evidence="1 9">Binds 5S rRNA, forms part of the central protuberance of the 50S subunit.</text>
</comment>
<evidence type="ECO:0000256" key="2">
    <source>
        <dbReference type="ARBA" id="ARBA00007116"/>
    </source>
</evidence>
<dbReference type="GO" id="GO:0009507">
    <property type="term" value="C:chloroplast"/>
    <property type="evidence" value="ECO:0007669"/>
    <property type="project" value="UniProtKB-SubCell"/>
</dbReference>
<dbReference type="FunFam" id="3.30.420.100:FF:000001">
    <property type="entry name" value="50S ribosomal protein L18"/>
    <property type="match status" value="1"/>
</dbReference>
<dbReference type="AlphaFoldDB" id="A0A1Z1M5Y7"/>
<dbReference type="InterPro" id="IPR004389">
    <property type="entry name" value="Ribosomal_uL18_bac-type"/>
</dbReference>
<dbReference type="HAMAP" id="MF_01337_B">
    <property type="entry name" value="Ribosomal_uL18_B"/>
    <property type="match status" value="1"/>
</dbReference>
<evidence type="ECO:0000256" key="4">
    <source>
        <dbReference type="ARBA" id="ARBA00022730"/>
    </source>
</evidence>
<dbReference type="Pfam" id="PF00861">
    <property type="entry name" value="Ribosomal_L18p"/>
    <property type="match status" value="1"/>
</dbReference>
<dbReference type="RefSeq" id="YP_009392945.1">
    <property type="nucleotide sequence ID" value="NC_035265.1"/>
</dbReference>
<dbReference type="InterPro" id="IPR057268">
    <property type="entry name" value="Ribosomal_L18"/>
</dbReference>
<keyword evidence="10" id="KW-0934">Plastid</keyword>
<gene>
    <name evidence="9 10" type="primary">rpl18</name>
</gene>
<dbReference type="GO" id="GO:0008097">
    <property type="term" value="F:5S rRNA binding"/>
    <property type="evidence" value="ECO:0007669"/>
    <property type="project" value="TreeGrafter"/>
</dbReference>
<dbReference type="EMBL" id="MF101418">
    <property type="protein sequence ID" value="ARW61507.1"/>
    <property type="molecule type" value="Genomic_DNA"/>
</dbReference>
<dbReference type="GeneID" id="33354557"/>
<evidence type="ECO:0000256" key="7">
    <source>
        <dbReference type="ARBA" id="ARBA00023274"/>
    </source>
</evidence>
<sequence length="106" mass="11898">MKKSKTTKAAKCLSKTIRLYIFKSNKHIYAQIIDDKNEKILTSCSTISKNIKQLANCDTAKQVGKNIATKLKDQGIKNIVFDRGKHKYHGQVKALAEAARLEGICF</sequence>
<keyword evidence="6 9" id="KW-0689">Ribosomal protein</keyword>
<evidence type="ECO:0000256" key="1">
    <source>
        <dbReference type="ARBA" id="ARBA00003898"/>
    </source>
</evidence>
<evidence type="ECO:0000313" key="10">
    <source>
        <dbReference type="EMBL" id="ARW61507.1"/>
    </source>
</evidence>
<dbReference type="GO" id="GO:0003735">
    <property type="term" value="F:structural constituent of ribosome"/>
    <property type="evidence" value="ECO:0007669"/>
    <property type="project" value="InterPro"/>
</dbReference>
<evidence type="ECO:0000256" key="5">
    <source>
        <dbReference type="ARBA" id="ARBA00022884"/>
    </source>
</evidence>
<evidence type="ECO:0000256" key="3">
    <source>
        <dbReference type="ARBA" id="ARBA00011505"/>
    </source>
</evidence>
<comment type="similarity">
    <text evidence="2 9">Belongs to the universal ribosomal protein uL18 family.</text>
</comment>
<keyword evidence="10" id="KW-0150">Chloroplast</keyword>
<keyword evidence="4 9" id="KW-0699">rRNA-binding</keyword>
<dbReference type="SUPFAM" id="SSF53137">
    <property type="entry name" value="Translational machinery components"/>
    <property type="match status" value="1"/>
</dbReference>
<name>A0A1Z1M5Y7_9FLOR</name>
<evidence type="ECO:0000256" key="6">
    <source>
        <dbReference type="ARBA" id="ARBA00022980"/>
    </source>
</evidence>
<dbReference type="PANTHER" id="PTHR12899">
    <property type="entry name" value="39S RIBOSOMAL PROTEIN L18, MITOCHONDRIAL"/>
    <property type="match status" value="1"/>
</dbReference>
<dbReference type="GO" id="GO:0022625">
    <property type="term" value="C:cytosolic large ribosomal subunit"/>
    <property type="evidence" value="ECO:0007669"/>
    <property type="project" value="TreeGrafter"/>
</dbReference>
<accession>A0A1Z1M5Y7</accession>
<organism evidence="10">
    <name type="scientific">Caloglossa intermedia</name>
    <dbReference type="NCBI Taxonomy" id="100879"/>
    <lineage>
        <taxon>Eukaryota</taxon>
        <taxon>Rhodophyta</taxon>
        <taxon>Florideophyceae</taxon>
        <taxon>Rhodymeniophycidae</taxon>
        <taxon>Ceramiales</taxon>
        <taxon>Delesseriaceae</taxon>
        <taxon>Caloglossa</taxon>
    </lineage>
</organism>
<evidence type="ECO:0000256" key="9">
    <source>
        <dbReference type="HAMAP-Rule" id="MF_01337"/>
    </source>
</evidence>
<dbReference type="Gene3D" id="3.30.420.100">
    <property type="match status" value="1"/>
</dbReference>
<dbReference type="InterPro" id="IPR005484">
    <property type="entry name" value="Ribosomal_uL18_bac/plant/anim"/>
</dbReference>
<proteinExistence type="inferred from homology"/>
<geneLocation type="chloroplast" evidence="10"/>
<dbReference type="PANTHER" id="PTHR12899:SF3">
    <property type="entry name" value="LARGE RIBOSOMAL SUBUNIT PROTEIN UL18M"/>
    <property type="match status" value="1"/>
</dbReference>
<protein>
    <recommendedName>
        <fullName evidence="8 9">Large ribosomal subunit protein uL18c</fullName>
    </recommendedName>
</protein>
<evidence type="ECO:0000256" key="8">
    <source>
        <dbReference type="ARBA" id="ARBA00035303"/>
    </source>
</evidence>
<dbReference type="CDD" id="cd00432">
    <property type="entry name" value="Ribosomal_L18_L5e"/>
    <property type="match status" value="1"/>
</dbReference>